<dbReference type="InterPro" id="IPR049682">
    <property type="entry name" value="HP0729-like"/>
</dbReference>
<dbReference type="AlphaFoldDB" id="A0AA96DU48"/>
<dbReference type="NCBIfam" id="NF041917">
    <property type="entry name" value="HP0729_fam"/>
    <property type="match status" value="1"/>
</dbReference>
<organism evidence="1">
    <name type="scientific">Arcobacter cryaerophilus gv. pseudocryaerophilus</name>
    <dbReference type="NCBI Taxonomy" id="2933791"/>
    <lineage>
        <taxon>Bacteria</taxon>
        <taxon>Pseudomonadati</taxon>
        <taxon>Campylobacterota</taxon>
        <taxon>Epsilonproteobacteria</taxon>
        <taxon>Campylobacterales</taxon>
        <taxon>Arcobacteraceae</taxon>
        <taxon>Aliarcobacter</taxon>
    </lineage>
</organism>
<evidence type="ECO:0000313" key="1">
    <source>
        <dbReference type="EMBL" id="WNL34372.1"/>
    </source>
</evidence>
<name>A0AA96DU48_9BACT</name>
<reference evidence="1" key="1">
    <citation type="submission" date="2023-09" db="EMBL/GenBank/DDBJ databases">
        <title>Arcobacter tbilisiensis sp. nov. isolated from chicken meat in Tbilisi, Georgia.</title>
        <authorList>
            <person name="Matthias R."/>
            <person name="Zautner A.E."/>
        </authorList>
    </citation>
    <scope>NUCLEOTIDE SEQUENCE</scope>
    <source>
        <strain evidence="1">LEO 62</strain>
    </source>
</reference>
<accession>A0AA96DU48</accession>
<dbReference type="EMBL" id="CP134856">
    <property type="protein sequence ID" value="WNL34372.1"/>
    <property type="molecule type" value="Genomic_DNA"/>
</dbReference>
<sequence length="372" mass="43866">MQNLIILYNPYYEKDVIEQHLKVLIENQKVAFGKVRSKLKNIEHNFQDDLENIYKSVDSENYLQLFLTDYASIYVAKVVKITNEDLYDLAPAYYKEKNLEVETWFLIEDICEIVRNDFEKTRDEILANFTTVNFGNHTYGVYGSNYIYPLIVNQKEDRRFFEDLEDGFKYYIDIFKSPKYLAIKQNLIDFCFSSKYIYSIHPESLTNIISAEIEFEDNKLDVTYDFTSVVIKYSKTMEKEIFLFMKELFKVLIKNSKDVENIEYTVTGINHKISDILIHKANLGTYKFLIKSNIVENAIKESFENNSIFFFIKKTVPYYINFLQDIRNEVVHGSIASKDEANTLRNKILGVADDSILTDILKYKKKILESRT</sequence>
<dbReference type="Proteomes" id="UP001305220">
    <property type="component" value="Chromosome"/>
</dbReference>
<protein>
    <submittedName>
        <fullName evidence="1">HP0729 family protein</fullName>
    </submittedName>
</protein>
<proteinExistence type="predicted"/>
<dbReference type="RefSeq" id="WP_390870494.1">
    <property type="nucleotide sequence ID" value="NZ_CP128652.1"/>
</dbReference>
<gene>
    <name evidence="1" type="ORF">RMP68_01895</name>
</gene>